<evidence type="ECO:0000313" key="1">
    <source>
        <dbReference type="EMBL" id="QHB80481.1"/>
    </source>
</evidence>
<dbReference type="GO" id="GO:0003676">
    <property type="term" value="F:nucleic acid binding"/>
    <property type="evidence" value="ECO:0007669"/>
    <property type="project" value="InterPro"/>
</dbReference>
<dbReference type="Proteomes" id="UP000515820">
    <property type="component" value="Segment"/>
</dbReference>
<dbReference type="SUPFAM" id="SSF53098">
    <property type="entry name" value="Ribonuclease H-like"/>
    <property type="match status" value="1"/>
</dbReference>
<proteinExistence type="predicted"/>
<gene>
    <name evidence="1" type="ORF">MMDA13_gp48</name>
</gene>
<reference evidence="1 2" key="1">
    <citation type="journal article" date="2020" name="Viruses">
        <title>Characterization of vB_StuS_MMDA13, a Newly Discovered Bacteriophage Infecting the Agar-Degrading Species Sphingomonas turrisvirgatae.</title>
        <authorList>
            <person name="Marmo P."/>
            <person name="Thaller M.C."/>
            <person name="Di Lallo G."/>
            <person name="Henrici De Angelis L."/>
            <person name="Poerio N."/>
            <person name="De Santis F."/>
            <person name="Fraziano M."/>
            <person name="Migliore L."/>
            <person name="D'Andrea M.M."/>
        </authorList>
    </citation>
    <scope>NUCLEOTIDE SEQUENCE [LARGE SCALE GENOMIC DNA]</scope>
</reference>
<organism evidence="1 2">
    <name type="scientific">Sphingomonas phage vB_StuS_MMDA13</name>
    <dbReference type="NCBI Taxonomy" id="2686378"/>
    <lineage>
        <taxon>Viruses</taxon>
        <taxon>Duplodnaviria</taxon>
        <taxon>Heunggongvirae</taxon>
        <taxon>Uroviricota</taxon>
        <taxon>Caudoviricetes</taxon>
        <taxon>Queuovirinae</taxon>
        <taxon>Torvergatavirus</taxon>
        <taxon>Torvergatavirus MMDA13</taxon>
    </lineage>
</organism>
<sequence length="119" mass="13653">MRGPVDTSSAAELLAIVNAFFFAQLRGILVEGDHVLLQTDCQRAIDVLESKIKELSNDERAGKKRFYELKREFGCTVSFRHVKGHTRRTEARYVTNNLCDQRAKHGMRLARKRMKGESK</sequence>
<name>A0A7G3PM45_9CAUD</name>
<dbReference type="EMBL" id="MN820898">
    <property type="protein sequence ID" value="QHB80481.1"/>
    <property type="molecule type" value="Genomic_DNA"/>
</dbReference>
<accession>A0A7G3PM45</accession>
<dbReference type="InterPro" id="IPR036397">
    <property type="entry name" value="RNaseH_sf"/>
</dbReference>
<evidence type="ECO:0000313" key="2">
    <source>
        <dbReference type="Proteomes" id="UP000515820"/>
    </source>
</evidence>
<keyword evidence="2" id="KW-1185">Reference proteome</keyword>
<dbReference type="InterPro" id="IPR012337">
    <property type="entry name" value="RNaseH-like_sf"/>
</dbReference>
<protein>
    <submittedName>
        <fullName evidence="1">Putative ribonuclease H-like protein</fullName>
    </submittedName>
</protein>
<dbReference type="Gene3D" id="3.30.420.10">
    <property type="entry name" value="Ribonuclease H-like superfamily/Ribonuclease H"/>
    <property type="match status" value="1"/>
</dbReference>